<dbReference type="Proteomes" id="UP001379945">
    <property type="component" value="Unassembled WGS sequence"/>
</dbReference>
<dbReference type="InterPro" id="IPR019401">
    <property type="entry name" value="Znf_CHCC"/>
</dbReference>
<reference evidence="2 3" key="1">
    <citation type="submission" date="2024-04" db="EMBL/GenBank/DDBJ databases">
        <title>Novel species of the genus Ideonella isolated from streams.</title>
        <authorList>
            <person name="Lu H."/>
        </authorList>
    </citation>
    <scope>NUCLEOTIDE SEQUENCE [LARGE SCALE GENOMIC DNA]</scope>
    <source>
        <strain evidence="2 3">LYT19W</strain>
    </source>
</reference>
<evidence type="ECO:0000259" key="1">
    <source>
        <dbReference type="Pfam" id="PF10276"/>
    </source>
</evidence>
<evidence type="ECO:0000313" key="3">
    <source>
        <dbReference type="Proteomes" id="UP001379945"/>
    </source>
</evidence>
<sequence length="69" mass="7543">MSEQQKSVVEVTAQDLHGPGVVFCPNPKMTLWSNHPKVYVDLSHTGEGKCPYCGTVYRLKAGEKISAGH</sequence>
<evidence type="ECO:0000313" key="2">
    <source>
        <dbReference type="EMBL" id="MEK8048377.1"/>
    </source>
</evidence>
<dbReference type="Pfam" id="PF10276">
    <property type="entry name" value="zf-CHCC"/>
    <property type="match status" value="1"/>
</dbReference>
<keyword evidence="3" id="KW-1185">Reference proteome</keyword>
<gene>
    <name evidence="2" type="ORF">AACH00_18635</name>
</gene>
<keyword evidence="2" id="KW-0862">Zinc</keyword>
<organism evidence="2 3">
    <name type="scientific">Ideonella margarita</name>
    <dbReference type="NCBI Taxonomy" id="2984191"/>
    <lineage>
        <taxon>Bacteria</taxon>
        <taxon>Pseudomonadati</taxon>
        <taxon>Pseudomonadota</taxon>
        <taxon>Betaproteobacteria</taxon>
        <taxon>Burkholderiales</taxon>
        <taxon>Sphaerotilaceae</taxon>
        <taxon>Ideonella</taxon>
    </lineage>
</organism>
<keyword evidence="2" id="KW-0863">Zinc-finger</keyword>
<dbReference type="RefSeq" id="WP_341400688.1">
    <property type="nucleotide sequence ID" value="NZ_JBBUTI010000016.1"/>
</dbReference>
<dbReference type="EMBL" id="JBBUTI010000016">
    <property type="protein sequence ID" value="MEK8048377.1"/>
    <property type="molecule type" value="Genomic_DNA"/>
</dbReference>
<accession>A0ABU9CCQ5</accession>
<proteinExistence type="predicted"/>
<comment type="caution">
    <text evidence="2">The sequence shown here is derived from an EMBL/GenBank/DDBJ whole genome shotgun (WGS) entry which is preliminary data.</text>
</comment>
<keyword evidence="2" id="KW-0479">Metal-binding</keyword>
<protein>
    <submittedName>
        <fullName evidence="2">Zinc-finger domain-containing protein</fullName>
    </submittedName>
</protein>
<dbReference type="GO" id="GO:0008270">
    <property type="term" value="F:zinc ion binding"/>
    <property type="evidence" value="ECO:0007669"/>
    <property type="project" value="UniProtKB-KW"/>
</dbReference>
<dbReference type="Gene3D" id="2.60.260.40">
    <property type="entry name" value="q5lls5 like domains"/>
    <property type="match status" value="1"/>
</dbReference>
<feature type="domain" description="Zinc finger CHCC-type" evidence="1">
    <location>
        <begin position="23"/>
        <end position="57"/>
    </location>
</feature>
<name>A0ABU9CCQ5_9BURK</name>